<accession>A0AAC9W3H8</accession>
<dbReference type="EMBL" id="CP019962">
    <property type="protein sequence ID" value="ARD66670.1"/>
    <property type="molecule type" value="Genomic_DNA"/>
</dbReference>
<feature type="transmembrane region" description="Helical" evidence="1">
    <location>
        <begin position="28"/>
        <end position="45"/>
    </location>
</feature>
<evidence type="ECO:0000313" key="2">
    <source>
        <dbReference type="EMBL" id="ARD66670.1"/>
    </source>
</evidence>
<name>A0AAC9W3H8_EUBLI</name>
<gene>
    <name evidence="2" type="ORF">B2M23_14535</name>
</gene>
<dbReference type="Proteomes" id="UP000192391">
    <property type="component" value="Chromosome"/>
</dbReference>
<feature type="transmembrane region" description="Helical" evidence="1">
    <location>
        <begin position="195"/>
        <end position="217"/>
    </location>
</feature>
<keyword evidence="1" id="KW-1133">Transmembrane helix</keyword>
<feature type="transmembrane region" description="Helical" evidence="1">
    <location>
        <begin position="128"/>
        <end position="146"/>
    </location>
</feature>
<keyword evidence="1" id="KW-0812">Transmembrane</keyword>
<dbReference type="AlphaFoldDB" id="A0AAC9W3H8"/>
<evidence type="ECO:0000256" key="1">
    <source>
        <dbReference type="SAM" id="Phobius"/>
    </source>
</evidence>
<keyword evidence="1" id="KW-0472">Membrane</keyword>
<proteinExistence type="predicted"/>
<protein>
    <submittedName>
        <fullName evidence="2">Uncharacterized protein</fullName>
    </submittedName>
</protein>
<feature type="transmembrane region" description="Helical" evidence="1">
    <location>
        <begin position="158"/>
        <end position="175"/>
    </location>
</feature>
<dbReference type="KEGG" id="elim:B2M23_14535"/>
<feature type="transmembrane region" description="Helical" evidence="1">
    <location>
        <begin position="97"/>
        <end position="116"/>
    </location>
</feature>
<reference evidence="3" key="1">
    <citation type="journal article" date="2017" name="Sci. Rep.">
        <title>Determination of the Genome and Primary Transcriptome of Syngas Fermenting Eubacterium limosum ATCC 8486.</title>
        <authorList>
            <person name="Song Y."/>
            <person name="Shin J."/>
            <person name="Jeong Y."/>
            <person name="Jin S."/>
            <person name="Lee J.K."/>
            <person name="Kim D.R."/>
            <person name="Kim S.C."/>
            <person name="Cho S."/>
            <person name="Cho B.K."/>
        </authorList>
    </citation>
    <scope>NUCLEOTIDE SEQUENCE [LARGE SCALE GENOMIC DNA]</scope>
    <source>
        <strain evidence="3">ATCC 8486</strain>
    </source>
</reference>
<evidence type="ECO:0000313" key="3">
    <source>
        <dbReference type="Proteomes" id="UP000192391"/>
    </source>
</evidence>
<sequence length="223" mass="25011">MKMKQKLFRIAQKTKIGNRLMNEQRYRVIFAATFGFFFNLLYAIYNGILGVFNQSLWFAATCAYYIILGTMRFSAILCERKNDDTVSFQTEFFVMKFSGIMLTVLSVVLTGVIYISLSQNNAAKYDEIIMITIATYTFGKIAMAIIRAVKQRNNPSPLLATIRSIGYAEVAVSVLTLQRSMLVSFGSMNDANKHILNIATGAAVCLFVLGLGITLLVKNRKDK</sequence>
<organism evidence="2 3">
    <name type="scientific">Eubacterium limosum</name>
    <dbReference type="NCBI Taxonomy" id="1736"/>
    <lineage>
        <taxon>Bacteria</taxon>
        <taxon>Bacillati</taxon>
        <taxon>Bacillota</taxon>
        <taxon>Clostridia</taxon>
        <taxon>Eubacteriales</taxon>
        <taxon>Eubacteriaceae</taxon>
        <taxon>Eubacterium</taxon>
    </lineage>
</organism>
<feature type="transmembrane region" description="Helical" evidence="1">
    <location>
        <begin position="57"/>
        <end position="77"/>
    </location>
</feature>